<dbReference type="GO" id="GO:0051607">
    <property type="term" value="P:defense response to virus"/>
    <property type="evidence" value="ECO:0007669"/>
    <property type="project" value="UniProtKB-KW"/>
</dbReference>
<keyword evidence="6" id="KW-0347">Helicase</keyword>
<dbReference type="Gene3D" id="3.40.50.300">
    <property type="entry name" value="P-loop containing nucleotide triphosphate hydrolases"/>
    <property type="match status" value="2"/>
</dbReference>
<dbReference type="InterPro" id="IPR006935">
    <property type="entry name" value="Helicase/UvrB_N"/>
</dbReference>
<feature type="domain" description="HD Cas3-type" evidence="9">
    <location>
        <begin position="664"/>
        <end position="837"/>
    </location>
</feature>
<evidence type="ECO:0000256" key="7">
    <source>
        <dbReference type="ARBA" id="ARBA00022840"/>
    </source>
</evidence>
<dbReference type="GO" id="GO:0046872">
    <property type="term" value="F:metal ion binding"/>
    <property type="evidence" value="ECO:0007669"/>
    <property type="project" value="UniProtKB-KW"/>
</dbReference>
<evidence type="ECO:0000256" key="8">
    <source>
        <dbReference type="ARBA" id="ARBA00023118"/>
    </source>
</evidence>
<dbReference type="GO" id="GO:0005524">
    <property type="term" value="F:ATP binding"/>
    <property type="evidence" value="ECO:0007669"/>
    <property type="project" value="UniProtKB-KW"/>
</dbReference>
<evidence type="ECO:0000313" key="11">
    <source>
        <dbReference type="Proteomes" id="UP000214646"/>
    </source>
</evidence>
<evidence type="ECO:0000256" key="2">
    <source>
        <dbReference type="ARBA" id="ARBA00009046"/>
    </source>
</evidence>
<dbReference type="Pfam" id="PF22590">
    <property type="entry name" value="Cas3-like_C_2"/>
    <property type="match status" value="1"/>
</dbReference>
<dbReference type="InterPro" id="IPR006483">
    <property type="entry name" value="CRISPR-assoc_Cas3_HD"/>
</dbReference>
<protein>
    <submittedName>
        <fullName evidence="10">CRISPR-associated helicase Cas3</fullName>
    </submittedName>
</protein>
<dbReference type="Proteomes" id="UP000214646">
    <property type="component" value="Unassembled WGS sequence"/>
</dbReference>
<gene>
    <name evidence="10" type="ORF">FRUB_06430</name>
</gene>
<comment type="similarity">
    <text evidence="2">In the central section; belongs to the CRISPR-associated helicase Cas3 family.</text>
</comment>
<comment type="similarity">
    <text evidence="1">In the N-terminal section; belongs to the CRISPR-associated nuclease Cas3-HD family.</text>
</comment>
<dbReference type="Gene3D" id="1.10.3210.30">
    <property type="match status" value="1"/>
</dbReference>
<dbReference type="NCBIfam" id="TIGR02621">
    <property type="entry name" value="cas3_GSU0051"/>
    <property type="match status" value="1"/>
</dbReference>
<evidence type="ECO:0000256" key="1">
    <source>
        <dbReference type="ARBA" id="ARBA00006847"/>
    </source>
</evidence>
<keyword evidence="8" id="KW-0051">Antiviral defense</keyword>
<dbReference type="RefSeq" id="WP_088257265.1">
    <property type="nucleotide sequence ID" value="NZ_NIDE01000014.1"/>
</dbReference>
<dbReference type="OrthoDB" id="9810236at2"/>
<evidence type="ECO:0000259" key="9">
    <source>
        <dbReference type="PROSITE" id="PS51643"/>
    </source>
</evidence>
<dbReference type="Pfam" id="PF18019">
    <property type="entry name" value="Cas3_HD"/>
    <property type="match status" value="1"/>
</dbReference>
<dbReference type="AlphaFoldDB" id="A0A225D6T8"/>
<evidence type="ECO:0000256" key="4">
    <source>
        <dbReference type="ARBA" id="ARBA00022741"/>
    </source>
</evidence>
<dbReference type="GO" id="GO:0016787">
    <property type="term" value="F:hydrolase activity"/>
    <property type="evidence" value="ECO:0007669"/>
    <property type="project" value="UniProtKB-KW"/>
</dbReference>
<dbReference type="SMART" id="SM00487">
    <property type="entry name" value="DEXDc"/>
    <property type="match status" value="1"/>
</dbReference>
<dbReference type="SMART" id="SM00490">
    <property type="entry name" value="HELICc"/>
    <property type="match status" value="1"/>
</dbReference>
<keyword evidence="4" id="KW-0547">Nucleotide-binding</keyword>
<dbReference type="GO" id="GO:0003677">
    <property type="term" value="F:DNA binding"/>
    <property type="evidence" value="ECO:0007669"/>
    <property type="project" value="InterPro"/>
</dbReference>
<evidence type="ECO:0000313" key="10">
    <source>
        <dbReference type="EMBL" id="OWK37310.1"/>
    </source>
</evidence>
<keyword evidence="11" id="KW-1185">Reference proteome</keyword>
<comment type="caution">
    <text evidence="10">The sequence shown here is derived from an EMBL/GenBank/DDBJ whole genome shotgun (WGS) entry which is preliminary data.</text>
</comment>
<reference evidence="11" key="1">
    <citation type="submission" date="2017-06" db="EMBL/GenBank/DDBJ databases">
        <title>Genome analysis of Fimbriiglobus ruber SP5, the first member of the order Planctomycetales with confirmed chitinolytic capability.</title>
        <authorList>
            <person name="Ravin N.V."/>
            <person name="Rakitin A.L."/>
            <person name="Ivanova A.A."/>
            <person name="Beletsky A.V."/>
            <person name="Kulichevskaya I.S."/>
            <person name="Mardanov A.V."/>
            <person name="Dedysh S.N."/>
        </authorList>
    </citation>
    <scope>NUCLEOTIDE SEQUENCE [LARGE SCALE GENOMIC DNA]</scope>
    <source>
        <strain evidence="11">SP5</strain>
    </source>
</reference>
<dbReference type="InterPro" id="IPR054712">
    <property type="entry name" value="Cas3-like_dom"/>
</dbReference>
<dbReference type="InterPro" id="IPR014001">
    <property type="entry name" value="Helicase_ATP-bd"/>
</dbReference>
<dbReference type="SUPFAM" id="SSF52540">
    <property type="entry name" value="P-loop containing nucleoside triphosphate hydrolases"/>
    <property type="match status" value="1"/>
</dbReference>
<keyword evidence="7" id="KW-0067">ATP-binding</keyword>
<name>A0A225D6T8_9BACT</name>
<proteinExistence type="inferred from homology"/>
<dbReference type="EMBL" id="NIDE01000014">
    <property type="protein sequence ID" value="OWK37310.1"/>
    <property type="molecule type" value="Genomic_DNA"/>
</dbReference>
<organism evidence="10 11">
    <name type="scientific">Fimbriiglobus ruber</name>
    <dbReference type="NCBI Taxonomy" id="1908690"/>
    <lineage>
        <taxon>Bacteria</taxon>
        <taxon>Pseudomonadati</taxon>
        <taxon>Planctomycetota</taxon>
        <taxon>Planctomycetia</taxon>
        <taxon>Gemmatales</taxon>
        <taxon>Gemmataceae</taxon>
        <taxon>Fimbriiglobus</taxon>
    </lineage>
</organism>
<evidence type="ECO:0000256" key="3">
    <source>
        <dbReference type="ARBA" id="ARBA00022723"/>
    </source>
</evidence>
<dbReference type="InterPro" id="IPR001650">
    <property type="entry name" value="Helicase_C-like"/>
</dbReference>
<dbReference type="GO" id="GO:0004386">
    <property type="term" value="F:helicase activity"/>
    <property type="evidence" value="ECO:0007669"/>
    <property type="project" value="UniProtKB-KW"/>
</dbReference>
<dbReference type="PROSITE" id="PS51643">
    <property type="entry name" value="HD_CAS3"/>
    <property type="match status" value="1"/>
</dbReference>
<accession>A0A225D6T8</accession>
<dbReference type="Pfam" id="PF04851">
    <property type="entry name" value="ResIII"/>
    <property type="match status" value="1"/>
</dbReference>
<dbReference type="InterPro" id="IPR027417">
    <property type="entry name" value="P-loop_NTPase"/>
</dbReference>
<evidence type="ECO:0000256" key="5">
    <source>
        <dbReference type="ARBA" id="ARBA00022801"/>
    </source>
</evidence>
<dbReference type="InterPro" id="IPR013444">
    <property type="entry name" value="Helicase_Cas3_CRISPR-ass_Anaes"/>
</dbReference>
<dbReference type="InterPro" id="IPR038257">
    <property type="entry name" value="CRISPR-assoc_Cas3_HD_sf"/>
</dbReference>
<keyword evidence="5" id="KW-0378">Hydrolase</keyword>
<evidence type="ECO:0000256" key="6">
    <source>
        <dbReference type="ARBA" id="ARBA00022806"/>
    </source>
</evidence>
<keyword evidence="3" id="KW-0479">Metal-binding</keyword>
<sequence length="850" mass="94910">MSPQQLDFEETFKLLTGNGPFPWQTALYNRFVADRRDNIPASCNLPTGLGKTSVIAVWLIALAHGANVPRRLVYVVNRRTVVDQTTDEVEKYRERLNGLADPSPLKDKLGSLALSTLRGQFADNRKWSEDPSRPAVICGTVDMIGSRLLFSGYGIGFKQKPLHAGFLGQDALLVHDEAHLEPAFQSLITAIEKEQNRCGDFRPVRVMELTATSRGGSDAFGLTDEDMVDSTVRQRVTAQKTLHLHESTDKKKLAEQISELALRFKDSGRAVLVFVRTVEDVMKVRDKLPKGTVETLTGTMRGKERDELVGNQTFARFLPNAASGEKTVYLVCTSAGEVGVNISADHLVCDLSTFDSMAQRFGRVNRFGEHNFTEIHVVHPAEFEDDEYDQRCGKTLNLLRRLNGSASPASLGELPATERQAAFAPPPTILPVTDILFDAWALTTIRDKLPGRPKVEPFLHGLSDWEPPETHVAWREEVERLQPKYQDAEEDKEREGEDRKAIAKQAGELLDAYPLKPHELLREPSYRAFKHFEAMAKRCPNAPVWLLDDDGNVQVLTVGELADKDDKKRIEGMTVLLPPTAGGLESGMLNGSTPAPQPADLDVADKYFAPDGHKQLRVRVWDEEDKLASGMRLVREVSLPTNGDDEVEPKVWFWFSRENEGEKSAPKPVEWSVHVDDVVTRTRAIVANLPLPEEIKKAIVVAAQCHDHGKRRKLFQTVLGNFRFPTLVLAKSGAKSGGKVIEKYRHEFGSLLDSRDEKDFQELADELKELVLHVIASHHGRARPHFPSEEVFDPDCSDTAAGTVAACVPRRFARLQRKYGRWGLAYLESLLRAADWAASTSPSKYLGDEK</sequence>